<feature type="binding site" evidence="17">
    <location>
        <position position="134"/>
    </location>
    <ligand>
        <name>[4Fe-4S] cluster</name>
        <dbReference type="ChEBI" id="CHEBI:49883"/>
    </ligand>
</feature>
<evidence type="ECO:0000256" key="13">
    <source>
        <dbReference type="ARBA" id="ARBA00023157"/>
    </source>
</evidence>
<dbReference type="PANTHER" id="PTHR36701:SF1">
    <property type="entry name" value="EPOXYQUEUOSINE REDUCTASE QUEH"/>
    <property type="match status" value="1"/>
</dbReference>
<dbReference type="Pfam" id="PF02677">
    <property type="entry name" value="QueH"/>
    <property type="match status" value="1"/>
</dbReference>
<evidence type="ECO:0000256" key="10">
    <source>
        <dbReference type="ARBA" id="ARBA00023002"/>
    </source>
</evidence>
<comment type="similarity">
    <text evidence="3 17">Belongs to the QueH family.</text>
</comment>
<evidence type="ECO:0000256" key="14">
    <source>
        <dbReference type="ARBA" id="ARBA00023284"/>
    </source>
</evidence>
<feature type="disulfide bond" description="Redox-active" evidence="17">
    <location>
        <begin position="216"/>
        <end position="218"/>
    </location>
</feature>
<dbReference type="EMBL" id="SLZV01000009">
    <property type="protein sequence ID" value="TCS68369.1"/>
    <property type="molecule type" value="Genomic_DNA"/>
</dbReference>
<comment type="caution">
    <text evidence="19">The sequence shown here is derived from an EMBL/GenBank/DDBJ whole genome shotgun (WGS) entry which is preliminary data.</text>
</comment>
<evidence type="ECO:0000256" key="15">
    <source>
        <dbReference type="ARBA" id="ARBA00031446"/>
    </source>
</evidence>
<comment type="pathway">
    <text evidence="2 17">tRNA modification; tRNA-queuosine biosynthesis.</text>
</comment>
<organism evidence="19 20">
    <name type="scientific">Faecalimonas umbilicata</name>
    <dbReference type="NCBI Taxonomy" id="1912855"/>
    <lineage>
        <taxon>Bacteria</taxon>
        <taxon>Bacillati</taxon>
        <taxon>Bacillota</taxon>
        <taxon>Clostridia</taxon>
        <taxon>Lachnospirales</taxon>
        <taxon>Lachnospiraceae</taxon>
        <taxon>Faecalimonas</taxon>
    </lineage>
</organism>
<evidence type="ECO:0000256" key="16">
    <source>
        <dbReference type="ARBA" id="ARBA00047415"/>
    </source>
</evidence>
<dbReference type="GO" id="GO:0046872">
    <property type="term" value="F:metal ion binding"/>
    <property type="evidence" value="ECO:0007669"/>
    <property type="project" value="UniProtKB-KW"/>
</dbReference>
<evidence type="ECO:0000256" key="11">
    <source>
        <dbReference type="ARBA" id="ARBA00023004"/>
    </source>
</evidence>
<feature type="region of interest" description="Disordered" evidence="18">
    <location>
        <begin position="1"/>
        <end position="24"/>
    </location>
</feature>
<keyword evidence="11 17" id="KW-0408">Iron</keyword>
<dbReference type="UniPathway" id="UPA00392"/>
<dbReference type="GO" id="GO:0051539">
    <property type="term" value="F:4 iron, 4 sulfur cluster binding"/>
    <property type="evidence" value="ECO:0007669"/>
    <property type="project" value="UniProtKB-UniRule"/>
</dbReference>
<comment type="function">
    <text evidence="1 17">Catalyzes the conversion of epoxyqueuosine (oQ) to queuosine (Q), which is a hypermodified base found in the wobble positions of tRNA(Asp), tRNA(Asn), tRNA(His) and tRNA(Tyr).</text>
</comment>
<evidence type="ECO:0000256" key="3">
    <source>
        <dbReference type="ARBA" id="ARBA00008207"/>
    </source>
</evidence>
<dbReference type="AlphaFoldDB" id="A0A4V2UQ25"/>
<keyword evidence="10 17" id="KW-0560">Oxidoreductase</keyword>
<name>A0A4V2UQ25_9FIRM</name>
<evidence type="ECO:0000256" key="18">
    <source>
        <dbReference type="SAM" id="MobiDB-lite"/>
    </source>
</evidence>
<reference evidence="19 20" key="1">
    <citation type="submission" date="2019-03" db="EMBL/GenBank/DDBJ databases">
        <title>Genomic Encyclopedia of Type Strains, Phase IV (KMG-IV): sequencing the most valuable type-strain genomes for metagenomic binning, comparative biology and taxonomic classification.</title>
        <authorList>
            <person name="Goeker M."/>
        </authorList>
    </citation>
    <scope>NUCLEOTIDE SEQUENCE [LARGE SCALE GENOMIC DNA]</scope>
    <source>
        <strain evidence="19 20">DSM 103426</strain>
    </source>
</reference>
<feature type="binding site" evidence="17">
    <location>
        <position position="137"/>
    </location>
    <ligand>
        <name>[4Fe-4S] cluster</name>
        <dbReference type="ChEBI" id="CHEBI:49883"/>
    </ligand>
</feature>
<dbReference type="HAMAP" id="MF_02089">
    <property type="entry name" value="QueH"/>
    <property type="match status" value="1"/>
</dbReference>
<evidence type="ECO:0000256" key="1">
    <source>
        <dbReference type="ARBA" id="ARBA00002268"/>
    </source>
</evidence>
<comment type="catalytic activity">
    <reaction evidence="16 17">
        <text>epoxyqueuosine(34) in tRNA + AH2 = queuosine(34) in tRNA + A + H2O</text>
        <dbReference type="Rhea" id="RHEA:32159"/>
        <dbReference type="Rhea" id="RHEA-COMP:18571"/>
        <dbReference type="Rhea" id="RHEA-COMP:18582"/>
        <dbReference type="ChEBI" id="CHEBI:13193"/>
        <dbReference type="ChEBI" id="CHEBI:15377"/>
        <dbReference type="ChEBI" id="CHEBI:17499"/>
        <dbReference type="ChEBI" id="CHEBI:194431"/>
        <dbReference type="ChEBI" id="CHEBI:194443"/>
        <dbReference type="EC" id="1.17.99.6"/>
    </reaction>
</comment>
<evidence type="ECO:0000256" key="12">
    <source>
        <dbReference type="ARBA" id="ARBA00023014"/>
    </source>
</evidence>
<sequence>MKERTDGGRMNQKEENRKISGQPKRNYQKELENLLKQFEKDGRVPSLLLHSCCAPCSSYVLEYLSQYFHITVFYYNPNIYPDTEYDKRVQEQKELIEKLPAKYPISFLAGEYDKQLFYDAVKGMEREKEGGRRCFRCYELRLLEAAREAKKGNFDYFTTTLSISPMKNAAKLNEIGERIGEEIGVPYLLSDFKKKNGYRRSVELSGLYGLYRQDYCGCIFSKQEREAQKKEMLKSENR</sequence>
<protein>
    <recommendedName>
        <fullName evidence="5 17">Epoxyqueuosine reductase QueH</fullName>
        <ecNumber evidence="4 17">1.17.99.6</ecNumber>
    </recommendedName>
    <alternativeName>
        <fullName evidence="15 17">Queuosine biosynthesis protein QueH</fullName>
    </alternativeName>
</protein>
<keyword evidence="7 17" id="KW-0819">tRNA processing</keyword>
<dbReference type="GO" id="GO:0052693">
    <property type="term" value="F:epoxyqueuosine reductase activity"/>
    <property type="evidence" value="ECO:0007669"/>
    <property type="project" value="UniProtKB-UniRule"/>
</dbReference>
<keyword evidence="9 17" id="KW-0671">Queuosine biosynthesis</keyword>
<feature type="binding site" evidence="17">
    <location>
        <position position="53"/>
    </location>
    <ligand>
        <name>[4Fe-4S] cluster</name>
        <dbReference type="ChEBI" id="CHEBI:49883"/>
    </ligand>
</feature>
<evidence type="ECO:0000256" key="5">
    <source>
        <dbReference type="ARBA" id="ARBA00016895"/>
    </source>
</evidence>
<keyword evidence="6 17" id="KW-0004">4Fe-4S</keyword>
<dbReference type="InterPro" id="IPR003828">
    <property type="entry name" value="QueH"/>
</dbReference>
<evidence type="ECO:0000256" key="8">
    <source>
        <dbReference type="ARBA" id="ARBA00022723"/>
    </source>
</evidence>
<evidence type="ECO:0000256" key="9">
    <source>
        <dbReference type="ARBA" id="ARBA00022785"/>
    </source>
</evidence>
<evidence type="ECO:0000313" key="20">
    <source>
        <dbReference type="Proteomes" id="UP000294613"/>
    </source>
</evidence>
<keyword evidence="14 17" id="KW-0676">Redox-active center</keyword>
<evidence type="ECO:0000256" key="4">
    <source>
        <dbReference type="ARBA" id="ARBA00012622"/>
    </source>
</evidence>
<evidence type="ECO:0000313" key="19">
    <source>
        <dbReference type="EMBL" id="TCS68369.1"/>
    </source>
</evidence>
<proteinExistence type="inferred from homology"/>
<evidence type="ECO:0000256" key="6">
    <source>
        <dbReference type="ARBA" id="ARBA00022485"/>
    </source>
</evidence>
<dbReference type="GO" id="GO:0008616">
    <property type="term" value="P:tRNA queuosine(34) biosynthetic process"/>
    <property type="evidence" value="ECO:0007669"/>
    <property type="project" value="UniProtKB-UniRule"/>
</dbReference>
<evidence type="ECO:0000256" key="7">
    <source>
        <dbReference type="ARBA" id="ARBA00022694"/>
    </source>
</evidence>
<dbReference type="Proteomes" id="UP000294613">
    <property type="component" value="Unassembled WGS sequence"/>
</dbReference>
<dbReference type="PANTHER" id="PTHR36701">
    <property type="entry name" value="EPOXYQUEUOSINE REDUCTASE QUEH"/>
    <property type="match status" value="1"/>
</dbReference>
<keyword evidence="13 17" id="KW-1015">Disulfide bond</keyword>
<feature type="compositionally biased region" description="Basic and acidic residues" evidence="18">
    <location>
        <begin position="1"/>
        <end position="18"/>
    </location>
</feature>
<gene>
    <name evidence="17" type="primary">queH</name>
    <name evidence="19" type="ORF">EDD74_10973</name>
</gene>
<evidence type="ECO:0000256" key="2">
    <source>
        <dbReference type="ARBA" id="ARBA00004691"/>
    </source>
</evidence>
<feature type="binding site" evidence="17">
    <location>
        <position position="52"/>
    </location>
    <ligand>
        <name>[4Fe-4S] cluster</name>
        <dbReference type="ChEBI" id="CHEBI:49883"/>
    </ligand>
</feature>
<evidence type="ECO:0000256" key="17">
    <source>
        <dbReference type="HAMAP-Rule" id="MF_02089"/>
    </source>
</evidence>
<keyword evidence="12 17" id="KW-0411">Iron-sulfur</keyword>
<accession>A0A4V2UQ25</accession>
<keyword evidence="8 17" id="KW-0479">Metal-binding</keyword>
<dbReference type="EC" id="1.17.99.6" evidence="4 17"/>